<keyword evidence="2" id="KW-1133">Transmembrane helix</keyword>
<proteinExistence type="inferred from homology"/>
<keyword evidence="2" id="KW-0812">Transmembrane</keyword>
<keyword evidence="2" id="KW-0472">Membrane</keyword>
<evidence type="ECO:0000256" key="2">
    <source>
        <dbReference type="SAM" id="Phobius"/>
    </source>
</evidence>
<protein>
    <submittedName>
        <fullName evidence="3">Uncharacterized protein</fullName>
    </submittedName>
</protein>
<dbReference type="Gene3D" id="3.40.50.1820">
    <property type="entry name" value="alpha/beta hydrolase"/>
    <property type="match status" value="1"/>
</dbReference>
<sequence length="72" mass="8039">YLPGYESLLPFHLETGYIGVGEGEKFQLFYYFIKSENNPEEDPLLIWLSGGPACSSLSALAFGISSFKQDKK</sequence>
<keyword evidence="4" id="KW-1185">Reference proteome</keyword>
<dbReference type="AlphaFoldDB" id="A0AAU9R6S0"/>
<dbReference type="GO" id="GO:0004185">
    <property type="term" value="F:serine-type carboxypeptidase activity"/>
    <property type="evidence" value="ECO:0007669"/>
    <property type="project" value="InterPro"/>
</dbReference>
<dbReference type="InterPro" id="IPR029058">
    <property type="entry name" value="AB_hydrolase_fold"/>
</dbReference>
<dbReference type="EMBL" id="OU466857">
    <property type="protein sequence ID" value="CAH2034837.1"/>
    <property type="molecule type" value="Genomic_DNA"/>
</dbReference>
<dbReference type="SUPFAM" id="SSF53474">
    <property type="entry name" value="alpha/beta-Hydrolases"/>
    <property type="match status" value="1"/>
</dbReference>
<comment type="similarity">
    <text evidence="1">Belongs to the peptidase S10 family.</text>
</comment>
<dbReference type="GO" id="GO:0006508">
    <property type="term" value="P:proteolysis"/>
    <property type="evidence" value="ECO:0007669"/>
    <property type="project" value="InterPro"/>
</dbReference>
<evidence type="ECO:0000313" key="3">
    <source>
        <dbReference type="EMBL" id="CAH2034837.1"/>
    </source>
</evidence>
<feature type="transmembrane region" description="Helical" evidence="2">
    <location>
        <begin position="44"/>
        <end position="64"/>
    </location>
</feature>
<dbReference type="InterPro" id="IPR001563">
    <property type="entry name" value="Peptidase_S10"/>
</dbReference>
<feature type="non-terminal residue" evidence="3">
    <location>
        <position position="1"/>
    </location>
</feature>
<dbReference type="Pfam" id="PF00450">
    <property type="entry name" value="Peptidase_S10"/>
    <property type="match status" value="1"/>
</dbReference>
<dbReference type="Proteomes" id="UP000836841">
    <property type="component" value="Chromosome 1"/>
</dbReference>
<evidence type="ECO:0000256" key="1">
    <source>
        <dbReference type="ARBA" id="ARBA00009431"/>
    </source>
</evidence>
<gene>
    <name evidence="3" type="ORF">TAV2_LOCUS611</name>
</gene>
<evidence type="ECO:0000313" key="4">
    <source>
        <dbReference type="Proteomes" id="UP000836841"/>
    </source>
</evidence>
<organism evidence="3 4">
    <name type="scientific">Thlaspi arvense</name>
    <name type="common">Field penny-cress</name>
    <dbReference type="NCBI Taxonomy" id="13288"/>
    <lineage>
        <taxon>Eukaryota</taxon>
        <taxon>Viridiplantae</taxon>
        <taxon>Streptophyta</taxon>
        <taxon>Embryophyta</taxon>
        <taxon>Tracheophyta</taxon>
        <taxon>Spermatophyta</taxon>
        <taxon>Magnoliopsida</taxon>
        <taxon>eudicotyledons</taxon>
        <taxon>Gunneridae</taxon>
        <taxon>Pentapetalae</taxon>
        <taxon>rosids</taxon>
        <taxon>malvids</taxon>
        <taxon>Brassicales</taxon>
        <taxon>Brassicaceae</taxon>
        <taxon>Thlaspideae</taxon>
        <taxon>Thlaspi</taxon>
    </lineage>
</organism>
<accession>A0AAU9R6S0</accession>
<name>A0AAU9R6S0_THLAR</name>
<reference evidence="3 4" key="1">
    <citation type="submission" date="2022-03" db="EMBL/GenBank/DDBJ databases">
        <authorList>
            <person name="Nunn A."/>
            <person name="Chopra R."/>
            <person name="Nunn A."/>
            <person name="Contreras Garrido A."/>
        </authorList>
    </citation>
    <scope>NUCLEOTIDE SEQUENCE [LARGE SCALE GENOMIC DNA]</scope>
</reference>